<sequence>MTKRWIGMWGSSAQTVDIATFGSFICWRMIRTLRSRGIMKVTSRRRADDPSVRGAPDCPQICAITPFMIFHTIASSCQAHEVYTSDINPFRLPRPP</sequence>
<dbReference type="InParanoid" id="A0A1B7MJN5"/>
<protein>
    <submittedName>
        <fullName evidence="2">Uncharacterized protein</fullName>
    </submittedName>
</protein>
<reference evidence="2 3" key="1">
    <citation type="submission" date="2016-06" db="EMBL/GenBank/DDBJ databases">
        <title>Comparative genomics of the ectomycorrhizal sister species Rhizopogon vinicolor and Rhizopogon vesiculosus (Basidiomycota: Boletales) reveals a divergence of the mating type B locus.</title>
        <authorList>
            <consortium name="DOE Joint Genome Institute"/>
            <person name="Mujic A.B."/>
            <person name="Kuo A."/>
            <person name="Tritt A."/>
            <person name="Lipzen A."/>
            <person name="Chen C."/>
            <person name="Johnson J."/>
            <person name="Sharma A."/>
            <person name="Barry K."/>
            <person name="Grigoriev I.V."/>
            <person name="Spatafora J.W."/>
        </authorList>
    </citation>
    <scope>NUCLEOTIDE SEQUENCE [LARGE SCALE GENOMIC DNA]</scope>
    <source>
        <strain evidence="2 3">AM-OR11-026</strain>
    </source>
</reference>
<evidence type="ECO:0000313" key="3">
    <source>
        <dbReference type="Proteomes" id="UP000092154"/>
    </source>
</evidence>
<gene>
    <name evidence="2" type="ORF">K503DRAFT_574548</name>
</gene>
<evidence type="ECO:0000256" key="1">
    <source>
        <dbReference type="SAM" id="Phobius"/>
    </source>
</evidence>
<keyword evidence="1" id="KW-0472">Membrane</keyword>
<accession>A0A1B7MJN5</accession>
<organism evidence="2 3">
    <name type="scientific">Rhizopogon vinicolor AM-OR11-026</name>
    <dbReference type="NCBI Taxonomy" id="1314800"/>
    <lineage>
        <taxon>Eukaryota</taxon>
        <taxon>Fungi</taxon>
        <taxon>Dikarya</taxon>
        <taxon>Basidiomycota</taxon>
        <taxon>Agaricomycotina</taxon>
        <taxon>Agaricomycetes</taxon>
        <taxon>Agaricomycetidae</taxon>
        <taxon>Boletales</taxon>
        <taxon>Suillineae</taxon>
        <taxon>Rhizopogonaceae</taxon>
        <taxon>Rhizopogon</taxon>
    </lineage>
</organism>
<keyword evidence="3" id="KW-1185">Reference proteome</keyword>
<proteinExistence type="predicted"/>
<evidence type="ECO:0000313" key="2">
    <source>
        <dbReference type="EMBL" id="OAX32816.1"/>
    </source>
</evidence>
<keyword evidence="1" id="KW-0812">Transmembrane</keyword>
<keyword evidence="1" id="KW-1133">Transmembrane helix</keyword>
<dbReference type="AlphaFoldDB" id="A0A1B7MJN5"/>
<dbReference type="Proteomes" id="UP000092154">
    <property type="component" value="Unassembled WGS sequence"/>
</dbReference>
<name>A0A1B7MJN5_9AGAM</name>
<feature type="transmembrane region" description="Helical" evidence="1">
    <location>
        <begin position="6"/>
        <end position="30"/>
    </location>
</feature>
<dbReference type="EMBL" id="KV448909">
    <property type="protein sequence ID" value="OAX32816.1"/>
    <property type="molecule type" value="Genomic_DNA"/>
</dbReference>